<dbReference type="InterPro" id="IPR016181">
    <property type="entry name" value="Acyl_CoA_acyltransferase"/>
</dbReference>
<name>A0A9D1DDZ2_9FIRM</name>
<gene>
    <name evidence="2" type="ORF">IAB89_03175</name>
</gene>
<dbReference type="GO" id="GO:0016747">
    <property type="term" value="F:acyltransferase activity, transferring groups other than amino-acyl groups"/>
    <property type="evidence" value="ECO:0007669"/>
    <property type="project" value="InterPro"/>
</dbReference>
<dbReference type="PANTHER" id="PTHR43072">
    <property type="entry name" value="N-ACETYLTRANSFERASE"/>
    <property type="match status" value="1"/>
</dbReference>
<reference evidence="2" key="1">
    <citation type="submission" date="2020-10" db="EMBL/GenBank/DDBJ databases">
        <authorList>
            <person name="Gilroy R."/>
        </authorList>
    </citation>
    <scope>NUCLEOTIDE SEQUENCE</scope>
    <source>
        <strain evidence="2">ChiSxjej1B13-7958</strain>
    </source>
</reference>
<protein>
    <submittedName>
        <fullName evidence="2">N-acetyltransferase</fullName>
    </submittedName>
</protein>
<dbReference type="Proteomes" id="UP000824242">
    <property type="component" value="Unassembled WGS sequence"/>
</dbReference>
<evidence type="ECO:0000313" key="2">
    <source>
        <dbReference type="EMBL" id="HIR46652.1"/>
    </source>
</evidence>
<accession>A0A9D1DDZ2</accession>
<dbReference type="PANTHER" id="PTHR43072:SF8">
    <property type="entry name" value="ACYLTRANSFERASE FABY-RELATED"/>
    <property type="match status" value="1"/>
</dbReference>
<dbReference type="CDD" id="cd04301">
    <property type="entry name" value="NAT_SF"/>
    <property type="match status" value="1"/>
</dbReference>
<dbReference type="SUPFAM" id="SSF55729">
    <property type="entry name" value="Acyl-CoA N-acyltransferases (Nat)"/>
    <property type="match status" value="1"/>
</dbReference>
<dbReference type="Pfam" id="PF13420">
    <property type="entry name" value="Acetyltransf_4"/>
    <property type="match status" value="1"/>
</dbReference>
<evidence type="ECO:0000313" key="3">
    <source>
        <dbReference type="Proteomes" id="UP000824242"/>
    </source>
</evidence>
<dbReference type="Gene3D" id="3.40.630.30">
    <property type="match status" value="1"/>
</dbReference>
<dbReference type="InterPro" id="IPR000182">
    <property type="entry name" value="GNAT_dom"/>
</dbReference>
<proteinExistence type="predicted"/>
<feature type="domain" description="N-acetyltransferase" evidence="1">
    <location>
        <begin position="4"/>
        <end position="173"/>
    </location>
</feature>
<organism evidence="2 3">
    <name type="scientific">Candidatus Caccousia avicola</name>
    <dbReference type="NCBI Taxonomy" id="2840721"/>
    <lineage>
        <taxon>Bacteria</taxon>
        <taxon>Bacillati</taxon>
        <taxon>Bacillota</taxon>
        <taxon>Clostridia</taxon>
        <taxon>Eubacteriales</taxon>
        <taxon>Oscillospiraceae</taxon>
        <taxon>Oscillospiraceae incertae sedis</taxon>
        <taxon>Candidatus Caccousia</taxon>
    </lineage>
</organism>
<comment type="caution">
    <text evidence="2">The sequence shown here is derived from an EMBL/GenBank/DDBJ whole genome shotgun (WGS) entry which is preliminary data.</text>
</comment>
<reference evidence="2" key="2">
    <citation type="journal article" date="2021" name="PeerJ">
        <title>Extensive microbial diversity within the chicken gut microbiome revealed by metagenomics and culture.</title>
        <authorList>
            <person name="Gilroy R."/>
            <person name="Ravi A."/>
            <person name="Getino M."/>
            <person name="Pursley I."/>
            <person name="Horton D.L."/>
            <person name="Alikhan N.F."/>
            <person name="Baker D."/>
            <person name="Gharbi K."/>
            <person name="Hall N."/>
            <person name="Watson M."/>
            <person name="Adriaenssens E.M."/>
            <person name="Foster-Nyarko E."/>
            <person name="Jarju S."/>
            <person name="Secka A."/>
            <person name="Antonio M."/>
            <person name="Oren A."/>
            <person name="Chaudhuri R.R."/>
            <person name="La Ragione R."/>
            <person name="Hildebrand F."/>
            <person name="Pallen M.J."/>
        </authorList>
    </citation>
    <scope>NUCLEOTIDE SEQUENCE</scope>
    <source>
        <strain evidence="2">ChiSxjej1B13-7958</strain>
    </source>
</reference>
<evidence type="ECO:0000259" key="1">
    <source>
        <dbReference type="PROSITE" id="PS51186"/>
    </source>
</evidence>
<dbReference type="PROSITE" id="PS51186">
    <property type="entry name" value="GNAT"/>
    <property type="match status" value="1"/>
</dbReference>
<dbReference type="AlphaFoldDB" id="A0A9D1DDZ2"/>
<dbReference type="EMBL" id="DVGZ01000031">
    <property type="protein sequence ID" value="HIR46652.1"/>
    <property type="molecule type" value="Genomic_DNA"/>
</dbReference>
<sequence length="192" mass="21889">MEPIQIRVASPQDAQAMLAIYAPYVERTAVSFELTPPSLEEFRGRIETTLRRFPWLAVQQGDRVIGYAYASPLHPRAAYAWSAEASIYLAPDCHGQGVGRRLYDELEKILAAQRVQNLNACIACPRGEDDPHLTRASLLFHEKLGFRTWGHAERCAFKFDRWYDMVWMGKDIGTPITPPAPFLPFPEIRNRT</sequence>